<dbReference type="InterPro" id="IPR006456">
    <property type="entry name" value="ZF_HD_homeobox_Cys/His_dimer"/>
</dbReference>
<dbReference type="PROSITE" id="PS50071">
    <property type="entry name" value="HOMEOBOX_2"/>
    <property type="match status" value="1"/>
</dbReference>
<gene>
    <name evidence="14" type="ORF">SAY87_016794</name>
</gene>
<dbReference type="PROSITE" id="PS51523">
    <property type="entry name" value="ZF_HD_DIMER"/>
    <property type="match status" value="1"/>
</dbReference>
<evidence type="ECO:0000259" key="12">
    <source>
        <dbReference type="PROSITE" id="PS50071"/>
    </source>
</evidence>
<evidence type="ECO:0000256" key="11">
    <source>
        <dbReference type="SAM" id="MobiDB-lite"/>
    </source>
</evidence>
<comment type="subcellular location">
    <subcellularLocation>
        <location evidence="1 10">Nucleus</location>
    </subcellularLocation>
</comment>
<keyword evidence="5" id="KW-0805">Transcription regulation</keyword>
<dbReference type="Pfam" id="PF04770">
    <property type="entry name" value="ZF-HD_dimer"/>
    <property type="match status" value="1"/>
</dbReference>
<dbReference type="Proteomes" id="UP001345219">
    <property type="component" value="Chromosome 13"/>
</dbReference>
<dbReference type="NCBIfam" id="TIGR01566">
    <property type="entry name" value="ZF_HD_prot_N"/>
    <property type="match status" value="1"/>
</dbReference>
<dbReference type="InterPro" id="IPR001356">
    <property type="entry name" value="HD"/>
</dbReference>
<keyword evidence="4" id="KW-0862">Zinc</keyword>
<dbReference type="NCBIfam" id="TIGR01565">
    <property type="entry name" value="homeo_ZF_HD"/>
    <property type="match status" value="1"/>
</dbReference>
<keyword evidence="15" id="KW-1185">Reference proteome</keyword>
<keyword evidence="2" id="KW-0479">Metal-binding</keyword>
<evidence type="ECO:0000256" key="8">
    <source>
        <dbReference type="ARBA" id="ARBA00023163"/>
    </source>
</evidence>
<feature type="domain" description="ZF-HD dimerization-type" evidence="13">
    <location>
        <begin position="49"/>
        <end position="99"/>
    </location>
</feature>
<dbReference type="GO" id="GO:0005634">
    <property type="term" value="C:nucleus"/>
    <property type="evidence" value="ECO:0007669"/>
    <property type="project" value="UniProtKB-SubCell"/>
</dbReference>
<name>A0AAN7L1V4_9MYRT</name>
<evidence type="ECO:0000256" key="4">
    <source>
        <dbReference type="ARBA" id="ARBA00022833"/>
    </source>
</evidence>
<keyword evidence="8" id="KW-0804">Transcription</keyword>
<keyword evidence="6 10" id="KW-0238">DNA-binding</keyword>
<dbReference type="PANTHER" id="PTHR31948">
    <property type="entry name" value="ZINC-FINGER HOMEODOMAIN PROTEIN 2"/>
    <property type="match status" value="1"/>
</dbReference>
<evidence type="ECO:0000313" key="14">
    <source>
        <dbReference type="EMBL" id="KAK4780688.1"/>
    </source>
</evidence>
<feature type="domain" description="Homeobox" evidence="12">
    <location>
        <begin position="160"/>
        <end position="224"/>
    </location>
</feature>
<evidence type="ECO:0008006" key="16">
    <source>
        <dbReference type="Google" id="ProtNLM"/>
    </source>
</evidence>
<comment type="caution">
    <text evidence="14">The sequence shown here is derived from an EMBL/GenBank/DDBJ whole genome shotgun (WGS) entry which is preliminary data.</text>
</comment>
<evidence type="ECO:0000256" key="10">
    <source>
        <dbReference type="PROSITE-ProRule" id="PRU00108"/>
    </source>
</evidence>
<dbReference type="GO" id="GO:0050793">
    <property type="term" value="P:regulation of developmental process"/>
    <property type="evidence" value="ECO:0007669"/>
    <property type="project" value="TreeGrafter"/>
</dbReference>
<accession>A0AAN7L1V4</accession>
<reference evidence="14 15" key="1">
    <citation type="journal article" date="2023" name="Hortic Res">
        <title>Pangenome of water caltrop reveals structural variations and asymmetric subgenome divergence after allopolyploidization.</title>
        <authorList>
            <person name="Zhang X."/>
            <person name="Chen Y."/>
            <person name="Wang L."/>
            <person name="Yuan Y."/>
            <person name="Fang M."/>
            <person name="Shi L."/>
            <person name="Lu R."/>
            <person name="Comes H.P."/>
            <person name="Ma Y."/>
            <person name="Chen Y."/>
            <person name="Huang G."/>
            <person name="Zhou Y."/>
            <person name="Zheng Z."/>
            <person name="Qiu Y."/>
        </authorList>
    </citation>
    <scope>NUCLEOTIDE SEQUENCE [LARGE SCALE GENOMIC DNA]</scope>
    <source>
        <tissue evidence="14">Roots</tissue>
    </source>
</reference>
<evidence type="ECO:0000256" key="2">
    <source>
        <dbReference type="ARBA" id="ARBA00022723"/>
    </source>
</evidence>
<proteinExistence type="predicted"/>
<dbReference type="GO" id="GO:0000976">
    <property type="term" value="F:transcription cis-regulatory region binding"/>
    <property type="evidence" value="ECO:0007669"/>
    <property type="project" value="TreeGrafter"/>
</dbReference>
<evidence type="ECO:0000256" key="9">
    <source>
        <dbReference type="ARBA" id="ARBA00023242"/>
    </source>
</evidence>
<dbReference type="InterPro" id="IPR009057">
    <property type="entry name" value="Homeodomain-like_sf"/>
</dbReference>
<keyword evidence="9 10" id="KW-0539">Nucleus</keyword>
<feature type="compositionally biased region" description="Low complexity" evidence="11">
    <location>
        <begin position="12"/>
        <end position="28"/>
    </location>
</feature>
<evidence type="ECO:0000313" key="15">
    <source>
        <dbReference type="Proteomes" id="UP001345219"/>
    </source>
</evidence>
<dbReference type="EMBL" id="JAXIOK010000001">
    <property type="protein sequence ID" value="KAK4780688.1"/>
    <property type="molecule type" value="Genomic_DNA"/>
</dbReference>
<feature type="DNA-binding region" description="Homeobox" evidence="10">
    <location>
        <begin position="162"/>
        <end position="225"/>
    </location>
</feature>
<dbReference type="AlphaFoldDB" id="A0AAN7L1V4"/>
<dbReference type="PANTHER" id="PTHR31948:SF119">
    <property type="entry name" value="ZINC-FINGER HOMEODOMAIN PROTEIN 6-LIKE"/>
    <property type="match status" value="1"/>
</dbReference>
<feature type="region of interest" description="Disordered" evidence="11">
    <location>
        <begin position="1"/>
        <end position="31"/>
    </location>
</feature>
<evidence type="ECO:0000259" key="13">
    <source>
        <dbReference type="PROSITE" id="PS51523"/>
    </source>
</evidence>
<protein>
    <recommendedName>
        <fullName evidence="16">ZF-HD dimerization-type domain-containing protein</fullName>
    </recommendedName>
</protein>
<dbReference type="SUPFAM" id="SSF46689">
    <property type="entry name" value="Homeodomain-like"/>
    <property type="match status" value="1"/>
</dbReference>
<dbReference type="Gene3D" id="1.10.10.60">
    <property type="entry name" value="Homeodomain-like"/>
    <property type="match status" value="1"/>
</dbReference>
<evidence type="ECO:0000256" key="7">
    <source>
        <dbReference type="ARBA" id="ARBA00023155"/>
    </source>
</evidence>
<dbReference type="GO" id="GO:0008270">
    <property type="term" value="F:zinc ion binding"/>
    <property type="evidence" value="ECO:0007669"/>
    <property type="project" value="UniProtKB-KW"/>
</dbReference>
<keyword evidence="7 10" id="KW-0371">Homeobox</keyword>
<evidence type="ECO:0000256" key="5">
    <source>
        <dbReference type="ARBA" id="ARBA00023015"/>
    </source>
</evidence>
<organism evidence="14 15">
    <name type="scientific">Trapa incisa</name>
    <dbReference type="NCBI Taxonomy" id="236973"/>
    <lineage>
        <taxon>Eukaryota</taxon>
        <taxon>Viridiplantae</taxon>
        <taxon>Streptophyta</taxon>
        <taxon>Embryophyta</taxon>
        <taxon>Tracheophyta</taxon>
        <taxon>Spermatophyta</taxon>
        <taxon>Magnoliopsida</taxon>
        <taxon>eudicotyledons</taxon>
        <taxon>Gunneridae</taxon>
        <taxon>Pentapetalae</taxon>
        <taxon>rosids</taxon>
        <taxon>malvids</taxon>
        <taxon>Myrtales</taxon>
        <taxon>Lythraceae</taxon>
        <taxon>Trapa</taxon>
    </lineage>
</organism>
<sequence>MERQRALNHSGQPNSNSHSQQRQQSQDHQALDSITIVSPQFPSTGSTQYRECLKNHAAKMGGNVTDGCGEFMPSGEEDSGADIFRCAACGCHRSFHRKEMPEDGNRYLDHIKVTNNSMFSPLSANPAVMMTFGGGGESSSEDPDLVFRSDGVDHALQLKAQKKRFRTKFTMMQKEEMAEFAEKIGWRIQKEDEQELVQFCAKIGVSRQVFKVWMHNNKQAMKKKHNRDQQEL</sequence>
<evidence type="ECO:0000256" key="1">
    <source>
        <dbReference type="ARBA" id="ARBA00004123"/>
    </source>
</evidence>
<dbReference type="FunFam" id="1.10.10.60:FF:000257">
    <property type="entry name" value="Zinc-finger homeodomain protein 2"/>
    <property type="match status" value="1"/>
</dbReference>
<keyword evidence="3" id="KW-0863">Zinc-finger</keyword>
<dbReference type="GO" id="GO:0003700">
    <property type="term" value="F:DNA-binding transcription factor activity"/>
    <property type="evidence" value="ECO:0007669"/>
    <property type="project" value="TreeGrafter"/>
</dbReference>
<evidence type="ECO:0000256" key="3">
    <source>
        <dbReference type="ARBA" id="ARBA00022771"/>
    </source>
</evidence>
<evidence type="ECO:0000256" key="6">
    <source>
        <dbReference type="ARBA" id="ARBA00023125"/>
    </source>
</evidence>
<dbReference type="InterPro" id="IPR006455">
    <property type="entry name" value="Homeodomain_ZF_HD"/>
</dbReference>